<evidence type="ECO:0000259" key="1">
    <source>
        <dbReference type="PROSITE" id="PS50127"/>
    </source>
</evidence>
<accession>A0A6A6WKP1</accession>
<dbReference type="OrthoDB" id="9973183at2759"/>
<dbReference type="InterPro" id="IPR016135">
    <property type="entry name" value="UBQ-conjugating_enzyme/RWD"/>
</dbReference>
<proteinExistence type="predicted"/>
<dbReference type="SUPFAM" id="SSF54495">
    <property type="entry name" value="UBC-like"/>
    <property type="match status" value="1"/>
</dbReference>
<dbReference type="InterPro" id="IPR000608">
    <property type="entry name" value="UBC"/>
</dbReference>
<sequence>MASSSRFQSPTKRLLSELQSYQKDPNYVLSHLGPVNDDELMKWTAIMDGVEGTPYEGGRWLLGINIPSNYPHTPPEITFKTPICHPNVNFKTGEICLDLLKTAWTPAYTISSTMTCIHQLLTDGAADSPLNMDIAMLIRQGDKAGAENLIRFYTQRERYNGRT</sequence>
<dbReference type="Pfam" id="PF00179">
    <property type="entry name" value="UQ_con"/>
    <property type="match status" value="1"/>
</dbReference>
<dbReference type="PANTHER" id="PTHR24068">
    <property type="entry name" value="UBIQUITIN-CONJUGATING ENZYME E2"/>
    <property type="match status" value="1"/>
</dbReference>
<keyword evidence="3" id="KW-1185">Reference proteome</keyword>
<evidence type="ECO:0000313" key="3">
    <source>
        <dbReference type="Proteomes" id="UP000799437"/>
    </source>
</evidence>
<dbReference type="PROSITE" id="PS50127">
    <property type="entry name" value="UBC_2"/>
    <property type="match status" value="1"/>
</dbReference>
<dbReference type="EMBL" id="ML996565">
    <property type="protein sequence ID" value="KAF2762733.1"/>
    <property type="molecule type" value="Genomic_DNA"/>
</dbReference>
<dbReference type="RefSeq" id="XP_033605184.1">
    <property type="nucleotide sequence ID" value="XM_033745090.1"/>
</dbReference>
<evidence type="ECO:0000313" key="2">
    <source>
        <dbReference type="EMBL" id="KAF2762733.1"/>
    </source>
</evidence>
<dbReference type="Gene3D" id="3.10.110.10">
    <property type="entry name" value="Ubiquitin Conjugating Enzyme"/>
    <property type="match status" value="1"/>
</dbReference>
<name>A0A6A6WKP1_9PEZI</name>
<dbReference type="Proteomes" id="UP000799437">
    <property type="component" value="Unassembled WGS sequence"/>
</dbReference>
<dbReference type="FunFam" id="3.10.110.10:FF:000098">
    <property type="entry name" value="Ubiquitin conjugating enzyme (UbcJ)"/>
    <property type="match status" value="1"/>
</dbReference>
<dbReference type="AlphaFoldDB" id="A0A6A6WKP1"/>
<feature type="domain" description="UBC core" evidence="1">
    <location>
        <begin position="9"/>
        <end position="159"/>
    </location>
</feature>
<reference evidence="2" key="1">
    <citation type="journal article" date="2020" name="Stud. Mycol.">
        <title>101 Dothideomycetes genomes: a test case for predicting lifestyles and emergence of pathogens.</title>
        <authorList>
            <person name="Haridas S."/>
            <person name="Albert R."/>
            <person name="Binder M."/>
            <person name="Bloem J."/>
            <person name="Labutti K."/>
            <person name="Salamov A."/>
            <person name="Andreopoulos B."/>
            <person name="Baker S."/>
            <person name="Barry K."/>
            <person name="Bills G."/>
            <person name="Bluhm B."/>
            <person name="Cannon C."/>
            <person name="Castanera R."/>
            <person name="Culley D."/>
            <person name="Daum C."/>
            <person name="Ezra D."/>
            <person name="Gonzalez J."/>
            <person name="Henrissat B."/>
            <person name="Kuo A."/>
            <person name="Liang C."/>
            <person name="Lipzen A."/>
            <person name="Lutzoni F."/>
            <person name="Magnuson J."/>
            <person name="Mondo S."/>
            <person name="Nolan M."/>
            <person name="Ohm R."/>
            <person name="Pangilinan J."/>
            <person name="Park H.-J."/>
            <person name="Ramirez L."/>
            <person name="Alfaro M."/>
            <person name="Sun H."/>
            <person name="Tritt A."/>
            <person name="Yoshinaga Y."/>
            <person name="Zwiers L.-H."/>
            <person name="Turgeon B."/>
            <person name="Goodwin S."/>
            <person name="Spatafora J."/>
            <person name="Crous P."/>
            <person name="Grigoriev I."/>
        </authorList>
    </citation>
    <scope>NUCLEOTIDE SEQUENCE</scope>
    <source>
        <strain evidence="2">CBS 121739</strain>
    </source>
</reference>
<dbReference type="CDD" id="cd23812">
    <property type="entry name" value="UBCc_ScPEX4-like"/>
    <property type="match status" value="1"/>
</dbReference>
<dbReference type="SMART" id="SM00212">
    <property type="entry name" value="UBCc"/>
    <property type="match status" value="1"/>
</dbReference>
<dbReference type="GeneID" id="54486144"/>
<protein>
    <submittedName>
        <fullName evidence="2">UBC-like protein</fullName>
    </submittedName>
</protein>
<gene>
    <name evidence="2" type="ORF">EJ05DRAFT_481625</name>
</gene>
<organism evidence="2 3">
    <name type="scientific">Pseudovirgaria hyperparasitica</name>
    <dbReference type="NCBI Taxonomy" id="470096"/>
    <lineage>
        <taxon>Eukaryota</taxon>
        <taxon>Fungi</taxon>
        <taxon>Dikarya</taxon>
        <taxon>Ascomycota</taxon>
        <taxon>Pezizomycotina</taxon>
        <taxon>Dothideomycetes</taxon>
        <taxon>Dothideomycetes incertae sedis</taxon>
        <taxon>Acrospermales</taxon>
        <taxon>Acrospermaceae</taxon>
        <taxon>Pseudovirgaria</taxon>
    </lineage>
</organism>